<dbReference type="EMBL" id="JANBPG010000122">
    <property type="protein sequence ID" value="KAJ1899820.1"/>
    <property type="molecule type" value="Genomic_DNA"/>
</dbReference>
<reference evidence="1" key="1">
    <citation type="submission" date="2022-07" db="EMBL/GenBank/DDBJ databases">
        <title>Phylogenomic reconstructions and comparative analyses of Kickxellomycotina fungi.</title>
        <authorList>
            <person name="Reynolds N.K."/>
            <person name="Stajich J.E."/>
            <person name="Barry K."/>
            <person name="Grigoriev I.V."/>
            <person name="Crous P."/>
            <person name="Smith M.E."/>
        </authorList>
    </citation>
    <scope>NUCLEOTIDE SEQUENCE</scope>
    <source>
        <strain evidence="1">Benny 63K</strain>
    </source>
</reference>
<name>A0ACC1IRZ2_9FUNG</name>
<evidence type="ECO:0000313" key="1">
    <source>
        <dbReference type="EMBL" id="KAJ1899820.1"/>
    </source>
</evidence>
<keyword evidence="2" id="KW-1185">Reference proteome</keyword>
<dbReference type="Proteomes" id="UP001150581">
    <property type="component" value="Unassembled WGS sequence"/>
</dbReference>
<gene>
    <name evidence="1" type="ORF">LPJ66_001870</name>
</gene>
<accession>A0ACC1IRZ2</accession>
<evidence type="ECO:0000313" key="2">
    <source>
        <dbReference type="Proteomes" id="UP001150581"/>
    </source>
</evidence>
<organism evidence="1 2">
    <name type="scientific">Kickxella alabastrina</name>
    <dbReference type="NCBI Taxonomy" id="61397"/>
    <lineage>
        <taxon>Eukaryota</taxon>
        <taxon>Fungi</taxon>
        <taxon>Fungi incertae sedis</taxon>
        <taxon>Zoopagomycota</taxon>
        <taxon>Kickxellomycotina</taxon>
        <taxon>Kickxellomycetes</taxon>
        <taxon>Kickxellales</taxon>
        <taxon>Kickxellaceae</taxon>
        <taxon>Kickxella</taxon>
    </lineage>
</organism>
<protein>
    <submittedName>
        <fullName evidence="1">Uncharacterized protein</fullName>
    </submittedName>
</protein>
<comment type="caution">
    <text evidence="1">The sequence shown here is derived from an EMBL/GenBank/DDBJ whole genome shotgun (WGS) entry which is preliminary data.</text>
</comment>
<proteinExistence type="predicted"/>
<sequence length="281" mass="29782">MNLDESSFKIGSIVILAYPDVTRLAGYRAALGLWDQLTAANTVPAVTNTVRFESKVDEILRAHDFEEIDTPASAATTATGANDEADAVNIVFANAQSNLDLTFCFVNGLPEQKRVPELVDNLIDLLEKHSVKTLVIPAAVNLAGIKVDDKLWAYYPSELSIGCVELEKRLSGVQKLPGQGAQTNDVFLSVLSNLVSVSGISEAVVLVHGDKRPSGSAYRQRATFGSDCVDESDSSVVKALSALLATAVGAAEPTGEHAVEVEVTRVRLDVESAALGLPAFG</sequence>